<comment type="cofactor">
    <cofactor evidence="1 15">
        <name>Mg(2+)</name>
        <dbReference type="ChEBI" id="CHEBI:18420"/>
    </cofactor>
</comment>
<name>A0A346AWG5_9FIRM</name>
<feature type="binding site" description="in other chain" evidence="15">
    <location>
        <position position="223"/>
    </location>
    <ligand>
        <name>substrate</name>
        <note>ligand shared between dimeric partners</note>
    </ligand>
</feature>
<evidence type="ECO:0000256" key="5">
    <source>
        <dbReference type="ARBA" id="ARBA00022490"/>
    </source>
</evidence>
<proteinExistence type="inferred from homology"/>
<dbReference type="GO" id="GO:0048029">
    <property type="term" value="F:monosaccharide binding"/>
    <property type="evidence" value="ECO:0007669"/>
    <property type="project" value="TreeGrafter"/>
</dbReference>
<keyword evidence="11 15" id="KW-0067">ATP-binding</keyword>
<evidence type="ECO:0000256" key="13">
    <source>
        <dbReference type="ARBA" id="ARBA00023152"/>
    </source>
</evidence>
<keyword evidence="13 15" id="KW-0324">Glycolysis</keyword>
<dbReference type="GO" id="GO:0016208">
    <property type="term" value="F:AMP binding"/>
    <property type="evidence" value="ECO:0007669"/>
    <property type="project" value="TreeGrafter"/>
</dbReference>
<dbReference type="PRINTS" id="PR00476">
    <property type="entry name" value="PHFRCTKINASE"/>
</dbReference>
<dbReference type="Proteomes" id="UP000254337">
    <property type="component" value="Chromosome"/>
</dbReference>
<dbReference type="GO" id="GO:0006002">
    <property type="term" value="P:fructose 6-phosphate metabolic process"/>
    <property type="evidence" value="ECO:0007669"/>
    <property type="project" value="InterPro"/>
</dbReference>
<dbReference type="GO" id="GO:0005524">
    <property type="term" value="F:ATP binding"/>
    <property type="evidence" value="ECO:0007669"/>
    <property type="project" value="UniProtKB-KW"/>
</dbReference>
<keyword evidence="8 15" id="KW-0479">Metal-binding</keyword>
<dbReference type="PANTHER" id="PTHR13697:SF4">
    <property type="entry name" value="ATP-DEPENDENT 6-PHOSPHOFRUCTOKINASE"/>
    <property type="match status" value="1"/>
</dbReference>
<comment type="subunit">
    <text evidence="15">Homotetramer.</text>
</comment>
<accession>A0A346AWG5</accession>
<feature type="binding site" evidence="15">
    <location>
        <begin position="103"/>
        <end position="106"/>
    </location>
    <ligand>
        <name>ATP</name>
        <dbReference type="ChEBI" id="CHEBI:30616"/>
    </ligand>
</feature>
<dbReference type="HAMAP" id="MF_00339">
    <property type="entry name" value="Phosphofructokinase_I_B1"/>
    <property type="match status" value="1"/>
</dbReference>
<keyword evidence="6 15" id="KW-0021">Allosteric enzyme</keyword>
<comment type="subcellular location">
    <subcellularLocation>
        <location evidence="3 15">Cytoplasm</location>
    </subcellularLocation>
</comment>
<dbReference type="Gene3D" id="3.40.50.460">
    <property type="entry name" value="Phosphofructokinase domain"/>
    <property type="match status" value="1"/>
</dbReference>
<evidence type="ECO:0000256" key="6">
    <source>
        <dbReference type="ARBA" id="ARBA00022533"/>
    </source>
</evidence>
<feature type="binding site" description="in other chain" evidence="15">
    <location>
        <begin position="214"/>
        <end position="216"/>
    </location>
    <ligand>
        <name>ADP</name>
        <dbReference type="ChEBI" id="CHEBI:456216"/>
        <note>allosteric activator; ligand shared between dimeric partners</note>
    </ligand>
</feature>
<organism evidence="17 18">
    <name type="scientific">Megasphaera stantonii</name>
    <dbReference type="NCBI Taxonomy" id="2144175"/>
    <lineage>
        <taxon>Bacteria</taxon>
        <taxon>Bacillati</taxon>
        <taxon>Bacillota</taxon>
        <taxon>Negativicutes</taxon>
        <taxon>Veillonellales</taxon>
        <taxon>Veillonellaceae</taxon>
        <taxon>Megasphaera</taxon>
    </lineage>
</organism>
<gene>
    <name evidence="15" type="primary">pfkA</name>
    <name evidence="17" type="ORF">DKB62_00715</name>
</gene>
<protein>
    <recommendedName>
        <fullName evidence="15">ATP-dependent 6-phosphofructokinase</fullName>
        <shortName evidence="15">ATP-PFK</shortName>
        <shortName evidence="15">Phosphofructokinase</shortName>
        <ecNumber evidence="15">2.7.1.11</ecNumber>
    </recommendedName>
    <alternativeName>
        <fullName evidence="15">Phosphohexokinase</fullName>
    </alternativeName>
</protein>
<dbReference type="InterPro" id="IPR035966">
    <property type="entry name" value="PKF_sf"/>
</dbReference>
<feature type="domain" description="Phosphofructokinase" evidence="16">
    <location>
        <begin position="4"/>
        <end position="275"/>
    </location>
</feature>
<dbReference type="OrthoDB" id="9802503at2"/>
<evidence type="ECO:0000256" key="1">
    <source>
        <dbReference type="ARBA" id="ARBA00001946"/>
    </source>
</evidence>
<dbReference type="InterPro" id="IPR000023">
    <property type="entry name" value="Phosphofructokinase_dom"/>
</dbReference>
<evidence type="ECO:0000256" key="2">
    <source>
        <dbReference type="ARBA" id="ARBA00002659"/>
    </source>
</evidence>
<evidence type="ECO:0000259" key="16">
    <source>
        <dbReference type="Pfam" id="PF00365"/>
    </source>
</evidence>
<dbReference type="Pfam" id="PF00365">
    <property type="entry name" value="PFK"/>
    <property type="match status" value="1"/>
</dbReference>
<dbReference type="FunFam" id="3.40.50.450:FF:000001">
    <property type="entry name" value="ATP-dependent 6-phosphofructokinase"/>
    <property type="match status" value="1"/>
</dbReference>
<dbReference type="UniPathway" id="UPA00109">
    <property type="reaction ID" value="UER00182"/>
</dbReference>
<feature type="binding site" description="in other chain" evidence="15">
    <location>
        <begin position="250"/>
        <end position="253"/>
    </location>
    <ligand>
        <name>substrate</name>
        <note>ligand shared between dimeric partners</note>
    </ligand>
</feature>
<evidence type="ECO:0000256" key="11">
    <source>
        <dbReference type="ARBA" id="ARBA00022840"/>
    </source>
</evidence>
<feature type="binding site" evidence="15">
    <location>
        <position position="104"/>
    </location>
    <ligand>
        <name>Mg(2+)</name>
        <dbReference type="ChEBI" id="CHEBI:18420"/>
        <note>catalytic</note>
    </ligand>
</feature>
<dbReference type="Gene3D" id="3.40.50.450">
    <property type="match status" value="1"/>
</dbReference>
<comment type="pathway">
    <text evidence="4 15">Carbohydrate degradation; glycolysis; D-glyceraldehyde 3-phosphate and glycerone phosphate from D-glucose: step 3/4.</text>
</comment>
<evidence type="ECO:0000256" key="9">
    <source>
        <dbReference type="ARBA" id="ARBA00022741"/>
    </source>
</evidence>
<feature type="binding site" evidence="15">
    <location>
        <begin position="22"/>
        <end position="26"/>
    </location>
    <ligand>
        <name>ADP</name>
        <dbReference type="ChEBI" id="CHEBI:456216"/>
        <note>allosteric activator; ligand shared between dimeric partners</note>
    </ligand>
</feature>
<feature type="binding site" description="in other chain" evidence="15">
    <location>
        <begin position="170"/>
        <end position="172"/>
    </location>
    <ligand>
        <name>substrate</name>
        <note>ligand shared between dimeric partners</note>
    </ligand>
</feature>
<dbReference type="AlphaFoldDB" id="A0A346AWG5"/>
<keyword evidence="5 15" id="KW-0963">Cytoplasm</keyword>
<dbReference type="GO" id="GO:0003872">
    <property type="term" value="F:6-phosphofructokinase activity"/>
    <property type="evidence" value="ECO:0007669"/>
    <property type="project" value="UniProtKB-UniRule"/>
</dbReference>
<evidence type="ECO:0000256" key="7">
    <source>
        <dbReference type="ARBA" id="ARBA00022679"/>
    </source>
</evidence>
<dbReference type="GO" id="GO:0070095">
    <property type="term" value="F:fructose-6-phosphate binding"/>
    <property type="evidence" value="ECO:0007669"/>
    <property type="project" value="TreeGrafter"/>
</dbReference>
<dbReference type="InterPro" id="IPR022953">
    <property type="entry name" value="ATP_PFK"/>
</dbReference>
<evidence type="ECO:0000256" key="12">
    <source>
        <dbReference type="ARBA" id="ARBA00022842"/>
    </source>
</evidence>
<dbReference type="KEGG" id="meg:DKB62_00715"/>
<comment type="caution">
    <text evidence="15">Lacks conserved residue(s) required for the propagation of feature annotation.</text>
</comment>
<feature type="binding site" description="in other chain" evidence="15">
    <location>
        <begin position="186"/>
        <end position="188"/>
    </location>
    <ligand>
        <name>ADP</name>
        <dbReference type="ChEBI" id="CHEBI:456216"/>
        <note>allosteric activator; ligand shared between dimeric partners</note>
    </ligand>
</feature>
<feature type="binding site" description="in other chain" evidence="15">
    <location>
        <begin position="126"/>
        <end position="128"/>
    </location>
    <ligand>
        <name>substrate</name>
        <note>ligand shared between dimeric partners</note>
    </ligand>
</feature>
<comment type="similarity">
    <text evidence="15">Belongs to the phosphofructokinase type A (PFKA) family. ATP-dependent PFK group I subfamily. Prokaryotic clade 'B1' sub-subfamily.</text>
</comment>
<comment type="function">
    <text evidence="2 15">Catalyzes the phosphorylation of D-fructose 6-phosphate to fructose 1,6-bisphosphate by ATP, the first committing step of glycolysis.</text>
</comment>
<dbReference type="GO" id="GO:0046872">
    <property type="term" value="F:metal ion binding"/>
    <property type="evidence" value="ECO:0007669"/>
    <property type="project" value="UniProtKB-KW"/>
</dbReference>
<dbReference type="PANTHER" id="PTHR13697">
    <property type="entry name" value="PHOSPHOFRUCTOKINASE"/>
    <property type="match status" value="1"/>
</dbReference>
<keyword evidence="12 15" id="KW-0460">Magnesium</keyword>
<keyword evidence="9 15" id="KW-0547">Nucleotide-binding</keyword>
<feature type="binding site" description="in other chain" evidence="15">
    <location>
        <position position="155"/>
    </location>
    <ligand>
        <name>ADP</name>
        <dbReference type="ChEBI" id="CHEBI:456216"/>
        <note>allosteric activator; ligand shared between dimeric partners</note>
    </ligand>
</feature>
<sequence>MISKIGVLTSGGDAPGMNAAIRGVTRYAIEKGLAVEGIIRGYEGLLRHETITLDRRTVGGIIHRGGTILRTARCLEFMEKDVQKEAADYLRSLEIDALVVIGGDGSMRGAQALSHCGIPTMVIPGTIDNDMMGTQYTIGFDTTVNTVLESINKIRDTASSHERVAVIEVMGRNAGFIALYAGMASGAEAVLVPEHEVNLPRLCEHLAESHRIGKLSSIVVVAEGAAKGTDVVDYIKEHTYLEPNLTVLGYVQRGGAPSALDATMAGLYAQKAIDSLLAGTYNCVIGLIGRRIAATPYSEAPHFHFPISDNMYQLVHMLGR</sequence>
<dbReference type="NCBIfam" id="NF002872">
    <property type="entry name" value="PRK03202.1"/>
    <property type="match status" value="1"/>
</dbReference>
<evidence type="ECO:0000313" key="17">
    <source>
        <dbReference type="EMBL" id="AXL20208.1"/>
    </source>
</evidence>
<evidence type="ECO:0000256" key="10">
    <source>
        <dbReference type="ARBA" id="ARBA00022777"/>
    </source>
</evidence>
<feature type="binding site" evidence="15">
    <location>
        <position position="163"/>
    </location>
    <ligand>
        <name>substrate</name>
        <note>ligand shared between dimeric partners</note>
    </ligand>
</feature>
<dbReference type="GO" id="GO:0061621">
    <property type="term" value="P:canonical glycolysis"/>
    <property type="evidence" value="ECO:0007669"/>
    <property type="project" value="TreeGrafter"/>
</dbReference>
<dbReference type="SUPFAM" id="SSF53784">
    <property type="entry name" value="Phosphofructokinase"/>
    <property type="match status" value="1"/>
</dbReference>
<comment type="activity regulation">
    <text evidence="15">Allosterically activated by ADP and other diphosphonucleosides, and allosterically inhibited by phosphoenolpyruvate.</text>
</comment>
<dbReference type="PIRSF" id="PIRSF000532">
    <property type="entry name" value="ATP_PFK_prok"/>
    <property type="match status" value="1"/>
</dbReference>
<dbReference type="EMBL" id="CP029462">
    <property type="protein sequence ID" value="AXL20208.1"/>
    <property type="molecule type" value="Genomic_DNA"/>
</dbReference>
<keyword evidence="10 15" id="KW-0418">Kinase</keyword>
<evidence type="ECO:0000256" key="15">
    <source>
        <dbReference type="HAMAP-Rule" id="MF_00339"/>
    </source>
</evidence>
<evidence type="ECO:0000256" key="14">
    <source>
        <dbReference type="ARBA" id="ARBA00048070"/>
    </source>
</evidence>
<dbReference type="GO" id="GO:0030388">
    <property type="term" value="P:fructose 1,6-bisphosphate metabolic process"/>
    <property type="evidence" value="ECO:0007669"/>
    <property type="project" value="TreeGrafter"/>
</dbReference>
<dbReference type="RefSeq" id="WP_087478688.1">
    <property type="nucleotide sequence ID" value="NZ_CALYAU010000016.1"/>
</dbReference>
<reference evidence="17 18" key="1">
    <citation type="submission" date="2018-05" db="EMBL/GenBank/DDBJ databases">
        <title>Complete genome sequence of Megasphaera sp. AJH120T, isolated from the ceca of a chicken.</title>
        <authorList>
            <person name="Maki J."/>
            <person name="Looft T."/>
        </authorList>
    </citation>
    <scope>NUCLEOTIDE SEQUENCE [LARGE SCALE GENOMIC DNA]</scope>
    <source>
        <strain evidence="17 18">AJH120</strain>
    </source>
</reference>
<keyword evidence="18" id="KW-1185">Reference proteome</keyword>
<feature type="binding site" evidence="15">
    <location>
        <begin position="73"/>
        <end position="74"/>
    </location>
    <ligand>
        <name>ATP</name>
        <dbReference type="ChEBI" id="CHEBI:30616"/>
    </ligand>
</feature>
<dbReference type="InterPro" id="IPR012003">
    <property type="entry name" value="ATP_PFK_prok-type"/>
</dbReference>
<feature type="active site" description="Proton acceptor" evidence="15">
    <location>
        <position position="128"/>
    </location>
</feature>
<keyword evidence="7 15" id="KW-0808">Transferase</keyword>
<dbReference type="GO" id="GO:0042802">
    <property type="term" value="F:identical protein binding"/>
    <property type="evidence" value="ECO:0007669"/>
    <property type="project" value="TreeGrafter"/>
</dbReference>
<evidence type="ECO:0000256" key="3">
    <source>
        <dbReference type="ARBA" id="ARBA00004496"/>
    </source>
</evidence>
<dbReference type="FunFam" id="3.40.50.460:FF:000002">
    <property type="entry name" value="ATP-dependent 6-phosphofructokinase"/>
    <property type="match status" value="1"/>
</dbReference>
<evidence type="ECO:0000313" key="18">
    <source>
        <dbReference type="Proteomes" id="UP000254337"/>
    </source>
</evidence>
<comment type="catalytic activity">
    <reaction evidence="14 15">
        <text>beta-D-fructose 6-phosphate + ATP = beta-D-fructose 1,6-bisphosphate + ADP + H(+)</text>
        <dbReference type="Rhea" id="RHEA:16109"/>
        <dbReference type="ChEBI" id="CHEBI:15378"/>
        <dbReference type="ChEBI" id="CHEBI:30616"/>
        <dbReference type="ChEBI" id="CHEBI:32966"/>
        <dbReference type="ChEBI" id="CHEBI:57634"/>
        <dbReference type="ChEBI" id="CHEBI:456216"/>
        <dbReference type="EC" id="2.7.1.11"/>
    </reaction>
</comment>
<feature type="binding site" evidence="15">
    <location>
        <position position="12"/>
    </location>
    <ligand>
        <name>ATP</name>
        <dbReference type="ChEBI" id="CHEBI:30616"/>
    </ligand>
</feature>
<dbReference type="InterPro" id="IPR012828">
    <property type="entry name" value="PFKA_ATP_prok"/>
</dbReference>
<evidence type="ECO:0000256" key="4">
    <source>
        <dbReference type="ARBA" id="ARBA00004679"/>
    </source>
</evidence>
<evidence type="ECO:0000256" key="8">
    <source>
        <dbReference type="ARBA" id="ARBA00022723"/>
    </source>
</evidence>
<dbReference type="EC" id="2.7.1.11" evidence="15"/>
<dbReference type="GO" id="GO:0005945">
    <property type="term" value="C:6-phosphofructokinase complex"/>
    <property type="evidence" value="ECO:0007669"/>
    <property type="project" value="TreeGrafter"/>
</dbReference>